<evidence type="ECO:0000256" key="12">
    <source>
        <dbReference type="RuleBase" id="RU004335"/>
    </source>
</evidence>
<keyword evidence="3" id="KW-0134">Cell wall</keyword>
<evidence type="ECO:0000256" key="7">
    <source>
        <dbReference type="ARBA" id="ARBA00023180"/>
    </source>
</evidence>
<feature type="signal peptide" evidence="14">
    <location>
        <begin position="1"/>
        <end position="24"/>
    </location>
</feature>
<evidence type="ECO:0000256" key="6">
    <source>
        <dbReference type="ARBA" id="ARBA00022801"/>
    </source>
</evidence>
<dbReference type="OMA" id="EGICAMR"/>
<dbReference type="AlphaFoldDB" id="B6K1T0"/>
<evidence type="ECO:0000256" key="2">
    <source>
        <dbReference type="ARBA" id="ARBA00008773"/>
    </source>
</evidence>
<name>B6K1T0_SCHJY</name>
<evidence type="ECO:0000256" key="14">
    <source>
        <dbReference type="SAM" id="SignalP"/>
    </source>
</evidence>
<dbReference type="SUPFAM" id="SSF51445">
    <property type="entry name" value="(Trans)glycosidases"/>
    <property type="match status" value="1"/>
</dbReference>
<sequence length="303" mass="33155">MKFSTIGWTGLAVAAASLLRGARAEGALNFCLGVKHADGSCKYTDDYLADFEALAPYSSVVRTYSTSDCNTLQYLMPALAQSSHNFQAIIGVWPTDDSHYALEKSALIQYLQQYGTDHVKGVTVGSEVLYRGDLTASELANRMNEVRQLLKDNGFNLPVGTADSWNLWVDGGSDPVIDASDFFMSNAFSYWQGQDTSNMTNSFLDDTMQAMGRIQARKGTSDISFYVGETGWPTGGPSYGSAVASTDVAAKFYKEALCGIRSWGVDIFYFEAFDEPWKGTDSGVEPYFGAMDSNRNLKFDLSC</sequence>
<dbReference type="HOGENOM" id="CLU_028820_2_0_1"/>
<evidence type="ECO:0000256" key="1">
    <source>
        <dbReference type="ARBA" id="ARBA00004191"/>
    </source>
</evidence>
<evidence type="ECO:0000256" key="10">
    <source>
        <dbReference type="ARBA" id="ARBA00038929"/>
    </source>
</evidence>
<dbReference type="JaponicusDB" id="SJAG_02192">
    <property type="gene designation" value="bgl2"/>
</dbReference>
<evidence type="ECO:0000313" key="15">
    <source>
        <dbReference type="EMBL" id="EEB07111.1"/>
    </source>
</evidence>
<comment type="similarity">
    <text evidence="2 12">Belongs to the glycosyl hydrolase 17 family.</text>
</comment>
<evidence type="ECO:0000256" key="3">
    <source>
        <dbReference type="ARBA" id="ARBA00022512"/>
    </source>
</evidence>
<dbReference type="InterPro" id="IPR017853">
    <property type="entry name" value="GH"/>
</dbReference>
<comment type="catalytic activity">
    <reaction evidence="9">
        <text>Successive hydrolysis of beta-D-glucose units from the non-reducing ends of (1-&gt;3)-beta-D-glucans, releasing alpha-glucose.</text>
        <dbReference type="EC" id="3.2.1.58"/>
    </reaction>
</comment>
<dbReference type="InterPro" id="IPR000490">
    <property type="entry name" value="Glyco_hydro_17"/>
</dbReference>
<keyword evidence="8 13" id="KW-0326">Glycosidase</keyword>
<evidence type="ECO:0000256" key="4">
    <source>
        <dbReference type="ARBA" id="ARBA00022525"/>
    </source>
</evidence>
<dbReference type="Proteomes" id="UP000001744">
    <property type="component" value="Unassembled WGS sequence"/>
</dbReference>
<dbReference type="PANTHER" id="PTHR16631">
    <property type="entry name" value="GLUCAN 1,3-BETA-GLUCOSIDASE"/>
    <property type="match status" value="1"/>
</dbReference>
<dbReference type="STRING" id="402676.B6K1T0"/>
<dbReference type="GO" id="GO:0031505">
    <property type="term" value="P:fungal-type cell wall organization"/>
    <property type="evidence" value="ECO:0007669"/>
    <property type="project" value="EnsemblFungi"/>
</dbReference>
<evidence type="ECO:0000256" key="8">
    <source>
        <dbReference type="ARBA" id="ARBA00023295"/>
    </source>
</evidence>
<evidence type="ECO:0000313" key="17">
    <source>
        <dbReference type="Proteomes" id="UP000001744"/>
    </source>
</evidence>
<dbReference type="PANTHER" id="PTHR16631:SF26">
    <property type="entry name" value="GLUCAN 1,3-BETA-GLUCOSIDASE"/>
    <property type="match status" value="1"/>
</dbReference>
<dbReference type="EMBL" id="KE651166">
    <property type="protein sequence ID" value="EEB07111.1"/>
    <property type="molecule type" value="Genomic_DNA"/>
</dbReference>
<evidence type="ECO:0000256" key="11">
    <source>
        <dbReference type="ARBA" id="ARBA00041761"/>
    </source>
</evidence>
<dbReference type="eggNOG" id="ENOG502QQE6">
    <property type="taxonomic scope" value="Eukaryota"/>
</dbReference>
<dbReference type="GO" id="GO:0042973">
    <property type="term" value="F:glucan endo-1,3-beta-D-glucosidase activity"/>
    <property type="evidence" value="ECO:0000318"/>
    <property type="project" value="GO_Central"/>
</dbReference>
<dbReference type="EC" id="3.2.1.58" evidence="10"/>
<feature type="chain" id="PRO_5002847419" description="glucan 1,3-beta-glucosidase" evidence="14">
    <location>
        <begin position="25"/>
        <end position="303"/>
    </location>
</feature>
<evidence type="ECO:0000256" key="9">
    <source>
        <dbReference type="ARBA" id="ARBA00036824"/>
    </source>
</evidence>
<keyword evidence="7" id="KW-0325">Glycoprotein</keyword>
<dbReference type="Gene3D" id="3.20.20.80">
    <property type="entry name" value="Glycosidases"/>
    <property type="match status" value="2"/>
</dbReference>
<evidence type="ECO:0000313" key="16">
    <source>
        <dbReference type="JaponicusDB" id="SJAG_02192"/>
    </source>
</evidence>
<dbReference type="GeneID" id="7050167"/>
<dbReference type="PROSITE" id="PS00587">
    <property type="entry name" value="GLYCOSYL_HYDROL_F17"/>
    <property type="match status" value="1"/>
</dbReference>
<dbReference type="VEuPathDB" id="FungiDB:SJAG_02192"/>
<dbReference type="OrthoDB" id="1293114at2759"/>
<keyword evidence="5 14" id="KW-0732">Signal</keyword>
<gene>
    <name evidence="16" type="primary">bgl2</name>
    <name evidence="15" type="ORF">SJAG_02192</name>
</gene>
<dbReference type="GO" id="GO:0071555">
    <property type="term" value="P:cell wall organization"/>
    <property type="evidence" value="ECO:0000318"/>
    <property type="project" value="GO_Central"/>
</dbReference>
<dbReference type="GO" id="GO:0005576">
    <property type="term" value="C:extracellular region"/>
    <property type="evidence" value="ECO:0000318"/>
    <property type="project" value="GO_Central"/>
</dbReference>
<comment type="subcellular location">
    <subcellularLocation>
        <location evidence="1">Secreted</location>
        <location evidence="1">Cell wall</location>
    </subcellularLocation>
</comment>
<evidence type="ECO:0000256" key="13">
    <source>
        <dbReference type="RuleBase" id="RU004336"/>
    </source>
</evidence>
<dbReference type="InterPro" id="IPR050732">
    <property type="entry name" value="Beta-glucan_modifiers"/>
</dbReference>
<reference evidence="15 17" key="1">
    <citation type="journal article" date="2011" name="Science">
        <title>Comparative functional genomics of the fission yeasts.</title>
        <authorList>
            <person name="Rhind N."/>
            <person name="Chen Z."/>
            <person name="Yassour M."/>
            <person name="Thompson D.A."/>
            <person name="Haas B.J."/>
            <person name="Habib N."/>
            <person name="Wapinski I."/>
            <person name="Roy S."/>
            <person name="Lin M.F."/>
            <person name="Heiman D.I."/>
            <person name="Young S.K."/>
            <person name="Furuya K."/>
            <person name="Guo Y."/>
            <person name="Pidoux A."/>
            <person name="Chen H.M."/>
            <person name="Robbertse B."/>
            <person name="Goldberg J.M."/>
            <person name="Aoki K."/>
            <person name="Bayne E.H."/>
            <person name="Berlin A.M."/>
            <person name="Desjardins C.A."/>
            <person name="Dobbs E."/>
            <person name="Dukaj L."/>
            <person name="Fan L."/>
            <person name="FitzGerald M.G."/>
            <person name="French C."/>
            <person name="Gujja S."/>
            <person name="Hansen K."/>
            <person name="Keifenheim D."/>
            <person name="Levin J.Z."/>
            <person name="Mosher R.A."/>
            <person name="Mueller C.A."/>
            <person name="Pfiffner J."/>
            <person name="Priest M."/>
            <person name="Russ C."/>
            <person name="Smialowska A."/>
            <person name="Swoboda P."/>
            <person name="Sykes S.M."/>
            <person name="Vaughn M."/>
            <person name="Vengrova S."/>
            <person name="Yoder R."/>
            <person name="Zeng Q."/>
            <person name="Allshire R."/>
            <person name="Baulcombe D."/>
            <person name="Birren B.W."/>
            <person name="Brown W."/>
            <person name="Ekwall K."/>
            <person name="Kellis M."/>
            <person name="Leatherwood J."/>
            <person name="Levin H."/>
            <person name="Margalit H."/>
            <person name="Martienssen R."/>
            <person name="Nieduszynski C.A."/>
            <person name="Spatafora J.W."/>
            <person name="Friedman N."/>
            <person name="Dalgaard J.Z."/>
            <person name="Baumann P."/>
            <person name="Niki H."/>
            <person name="Regev A."/>
            <person name="Nusbaum C."/>
        </authorList>
    </citation>
    <scope>NUCLEOTIDE SEQUENCE [LARGE SCALE GENOMIC DNA]</scope>
    <source>
        <strain evidence="17">yFS275 / FY16936</strain>
    </source>
</reference>
<keyword evidence="6 13" id="KW-0378">Hydrolase</keyword>
<dbReference type="RefSeq" id="XP_002173404.1">
    <property type="nucleotide sequence ID" value="XM_002173368.2"/>
</dbReference>
<dbReference type="Pfam" id="PF00332">
    <property type="entry name" value="Glyco_hydro_17"/>
    <property type="match status" value="1"/>
</dbReference>
<proteinExistence type="inferred from homology"/>
<dbReference type="GO" id="GO:0005975">
    <property type="term" value="P:carbohydrate metabolic process"/>
    <property type="evidence" value="ECO:0007669"/>
    <property type="project" value="InterPro"/>
</dbReference>
<dbReference type="GO" id="GO:0009277">
    <property type="term" value="C:fungal-type cell wall"/>
    <property type="evidence" value="ECO:0000318"/>
    <property type="project" value="GO_Central"/>
</dbReference>
<dbReference type="GO" id="GO:0009986">
    <property type="term" value="C:cell surface"/>
    <property type="evidence" value="ECO:0000318"/>
    <property type="project" value="GO_Central"/>
</dbReference>
<keyword evidence="4" id="KW-0964">Secreted</keyword>
<accession>B6K1T0</accession>
<dbReference type="GO" id="GO:0004338">
    <property type="term" value="F:glucan exo-1,3-beta-glucosidase activity"/>
    <property type="evidence" value="ECO:0007669"/>
    <property type="project" value="UniProtKB-EC"/>
</dbReference>
<protein>
    <recommendedName>
        <fullName evidence="10">glucan 1,3-beta-glucosidase</fullName>
        <ecNumber evidence="10">3.2.1.58</ecNumber>
    </recommendedName>
    <alternativeName>
        <fullName evidence="11">Exo-1,3-beta-glucanase</fullName>
    </alternativeName>
</protein>
<organism evidence="15 17">
    <name type="scientific">Schizosaccharomyces japonicus (strain yFS275 / FY16936)</name>
    <name type="common">Fission yeast</name>
    <dbReference type="NCBI Taxonomy" id="402676"/>
    <lineage>
        <taxon>Eukaryota</taxon>
        <taxon>Fungi</taxon>
        <taxon>Dikarya</taxon>
        <taxon>Ascomycota</taxon>
        <taxon>Taphrinomycotina</taxon>
        <taxon>Schizosaccharomycetes</taxon>
        <taxon>Schizosaccharomycetales</taxon>
        <taxon>Schizosaccharomycetaceae</taxon>
        <taxon>Schizosaccharomyces</taxon>
    </lineage>
</organism>
<keyword evidence="17" id="KW-1185">Reference proteome</keyword>
<evidence type="ECO:0000256" key="5">
    <source>
        <dbReference type="ARBA" id="ARBA00022729"/>
    </source>
</evidence>